<evidence type="ECO:0000313" key="1">
    <source>
        <dbReference type="EMBL" id="KPJ11464.1"/>
    </source>
</evidence>
<keyword evidence="2" id="KW-1185">Reference proteome</keyword>
<gene>
    <name evidence="1" type="ORF">RR48_04233</name>
</gene>
<dbReference type="AlphaFoldDB" id="A0A0N1I807"/>
<reference evidence="1 2" key="1">
    <citation type="journal article" date="2015" name="Nat. Commun.">
        <title>Outbred genome sequencing and CRISPR/Cas9 gene editing in butterflies.</title>
        <authorList>
            <person name="Li X."/>
            <person name="Fan D."/>
            <person name="Zhang W."/>
            <person name="Liu G."/>
            <person name="Zhang L."/>
            <person name="Zhao L."/>
            <person name="Fang X."/>
            <person name="Chen L."/>
            <person name="Dong Y."/>
            <person name="Chen Y."/>
            <person name="Ding Y."/>
            <person name="Zhao R."/>
            <person name="Feng M."/>
            <person name="Zhu Y."/>
            <person name="Feng Y."/>
            <person name="Jiang X."/>
            <person name="Zhu D."/>
            <person name="Xiang H."/>
            <person name="Feng X."/>
            <person name="Li S."/>
            <person name="Wang J."/>
            <person name="Zhang G."/>
            <person name="Kronforst M.R."/>
            <person name="Wang W."/>
        </authorList>
    </citation>
    <scope>NUCLEOTIDE SEQUENCE [LARGE SCALE GENOMIC DNA]</scope>
    <source>
        <strain evidence="1">Ya'a_city_454_Pm</strain>
        <tissue evidence="1">Whole body</tissue>
    </source>
</reference>
<protein>
    <submittedName>
        <fullName evidence="1">Uncharacterized protein</fullName>
    </submittedName>
</protein>
<proteinExistence type="predicted"/>
<dbReference type="InParanoid" id="A0A0N1I807"/>
<evidence type="ECO:0000313" key="2">
    <source>
        <dbReference type="Proteomes" id="UP000053240"/>
    </source>
</evidence>
<sequence length="150" mass="16766">MNRNKYKWQSFDKIVALQRHTTLSHSHQPPNMAVFRILLLGLATLSARAFAVALPSRVDDVTLSLEPQITGGFQLTLDKDNERTVYGHIGRTLVSTYTAEEVEGGMEIHIGGVNLTVHTLYDDASDARGIKINQNDVNEHLMILSENLMH</sequence>
<organism evidence="1 2">
    <name type="scientific">Papilio machaon</name>
    <name type="common">Old World swallowtail butterfly</name>
    <dbReference type="NCBI Taxonomy" id="76193"/>
    <lineage>
        <taxon>Eukaryota</taxon>
        <taxon>Metazoa</taxon>
        <taxon>Ecdysozoa</taxon>
        <taxon>Arthropoda</taxon>
        <taxon>Hexapoda</taxon>
        <taxon>Insecta</taxon>
        <taxon>Pterygota</taxon>
        <taxon>Neoptera</taxon>
        <taxon>Endopterygota</taxon>
        <taxon>Lepidoptera</taxon>
        <taxon>Glossata</taxon>
        <taxon>Ditrysia</taxon>
        <taxon>Papilionoidea</taxon>
        <taxon>Papilionidae</taxon>
        <taxon>Papilioninae</taxon>
        <taxon>Papilio</taxon>
    </lineage>
</organism>
<dbReference type="EMBL" id="KQ460882">
    <property type="protein sequence ID" value="KPJ11464.1"/>
    <property type="molecule type" value="Genomic_DNA"/>
</dbReference>
<name>A0A0N1I807_PAPMA</name>
<accession>A0A0N1I807</accession>
<dbReference type="Proteomes" id="UP000053240">
    <property type="component" value="Unassembled WGS sequence"/>
</dbReference>